<dbReference type="KEGG" id="gog:C1280_02985"/>
<evidence type="ECO:0000313" key="2">
    <source>
        <dbReference type="EMBL" id="AWM36075.1"/>
    </source>
</evidence>
<feature type="region of interest" description="Disordered" evidence="1">
    <location>
        <begin position="161"/>
        <end position="185"/>
    </location>
</feature>
<feature type="compositionally biased region" description="Low complexity" evidence="1">
    <location>
        <begin position="161"/>
        <end position="174"/>
    </location>
</feature>
<dbReference type="AlphaFoldDB" id="A0A2Z3GYZ4"/>
<dbReference type="EMBL" id="CP025958">
    <property type="protein sequence ID" value="AWM36075.1"/>
    <property type="molecule type" value="Genomic_DNA"/>
</dbReference>
<feature type="region of interest" description="Disordered" evidence="1">
    <location>
        <begin position="1"/>
        <end position="68"/>
    </location>
</feature>
<organism evidence="2 3">
    <name type="scientific">Gemmata obscuriglobus</name>
    <dbReference type="NCBI Taxonomy" id="114"/>
    <lineage>
        <taxon>Bacteria</taxon>
        <taxon>Pseudomonadati</taxon>
        <taxon>Planctomycetota</taxon>
        <taxon>Planctomycetia</taxon>
        <taxon>Gemmatales</taxon>
        <taxon>Gemmataceae</taxon>
        <taxon>Gemmata</taxon>
    </lineage>
</organism>
<protein>
    <submittedName>
        <fullName evidence="2">Uncharacterized protein</fullName>
    </submittedName>
</protein>
<evidence type="ECO:0000313" key="3">
    <source>
        <dbReference type="Proteomes" id="UP000245802"/>
    </source>
</evidence>
<dbReference type="Proteomes" id="UP000245802">
    <property type="component" value="Chromosome"/>
</dbReference>
<accession>A0A2Z3GYZ4</accession>
<sequence length="185" mass="19378">MAPGAPLDGISGRHQEGHTLSSDSTRSEGEPDPIALIERVKQQIRQEVTAARPEPLPPAVTPPPPPASFYHLVRSRRAQEAAVRDADPTAARPAAARRGGPRGLLARLLGRVVLRLIWFVAEPQSRFNREVLAALGDCTGAADDLAARLDALTARVAALEAAARGEGEAPPAATTEGASCPAPRS</sequence>
<name>A0A2Z3GYZ4_9BACT</name>
<keyword evidence="3" id="KW-1185">Reference proteome</keyword>
<feature type="compositionally biased region" description="Pro residues" evidence="1">
    <location>
        <begin position="54"/>
        <end position="67"/>
    </location>
</feature>
<reference evidence="2 3" key="1">
    <citation type="submission" date="2018-01" db="EMBL/GenBank/DDBJ databases">
        <title>G. obscuriglobus.</title>
        <authorList>
            <person name="Franke J."/>
            <person name="Blomberg W."/>
            <person name="Selmecki A."/>
        </authorList>
    </citation>
    <scope>NUCLEOTIDE SEQUENCE [LARGE SCALE GENOMIC DNA]</scope>
    <source>
        <strain evidence="2 3">DSM 5831</strain>
    </source>
</reference>
<evidence type="ECO:0000256" key="1">
    <source>
        <dbReference type="SAM" id="MobiDB-lite"/>
    </source>
</evidence>
<proteinExistence type="predicted"/>
<gene>
    <name evidence="2" type="ORF">C1280_02985</name>
</gene>